<dbReference type="RefSeq" id="WP_254093891.1">
    <property type="nucleotide sequence ID" value="NZ_JAHESC010000068.1"/>
</dbReference>
<feature type="signal peptide" evidence="2">
    <location>
        <begin position="1"/>
        <end position="19"/>
    </location>
</feature>
<keyword evidence="1" id="KW-0472">Membrane</keyword>
<comment type="caution">
    <text evidence="3">The sequence shown here is derived from an EMBL/GenBank/DDBJ whole genome shotgun (WGS) entry which is preliminary data.</text>
</comment>
<keyword evidence="1" id="KW-1133">Transmembrane helix</keyword>
<feature type="transmembrane region" description="Helical" evidence="1">
    <location>
        <begin position="203"/>
        <end position="221"/>
    </location>
</feature>
<feature type="transmembrane region" description="Helical" evidence="1">
    <location>
        <begin position="151"/>
        <end position="171"/>
    </location>
</feature>
<dbReference type="Proteomes" id="UP001319180">
    <property type="component" value="Unassembled WGS sequence"/>
</dbReference>
<keyword evidence="1" id="KW-0812">Transmembrane</keyword>
<gene>
    <name evidence="3" type="ORF">KK078_28220</name>
</gene>
<dbReference type="AlphaFoldDB" id="A0AAP2GGF1"/>
<evidence type="ECO:0000313" key="3">
    <source>
        <dbReference type="EMBL" id="MBT1690484.1"/>
    </source>
</evidence>
<protein>
    <submittedName>
        <fullName evidence="3">Uncharacterized protein</fullName>
    </submittedName>
</protein>
<keyword evidence="4" id="KW-1185">Reference proteome</keyword>
<feature type="transmembrane region" description="Helical" evidence="1">
    <location>
        <begin position="291"/>
        <end position="310"/>
    </location>
</feature>
<reference evidence="3 4" key="1">
    <citation type="submission" date="2021-05" db="EMBL/GenBank/DDBJ databases">
        <title>A Polyphasic approach of four new species of the genus Ohtaekwangia: Ohtaekwangia histidinii sp. nov., Ohtaekwangia cretensis sp. nov., Ohtaekwangia indiensis sp. nov., Ohtaekwangia reichenbachii sp. nov. from diverse environment.</title>
        <authorList>
            <person name="Octaviana S."/>
        </authorList>
    </citation>
    <scope>NUCLEOTIDE SEQUENCE [LARGE SCALE GENOMIC DNA]</scope>
    <source>
        <strain evidence="3 4">PWU37</strain>
    </source>
</reference>
<keyword evidence="2" id="KW-0732">Signal</keyword>
<accession>A0AAP2GGF1</accession>
<proteinExistence type="predicted"/>
<dbReference type="PROSITE" id="PS51257">
    <property type="entry name" value="PROKAR_LIPOPROTEIN"/>
    <property type="match status" value="1"/>
</dbReference>
<organism evidence="3 4">
    <name type="scientific">Dawidia soli</name>
    <dbReference type="NCBI Taxonomy" id="2782352"/>
    <lineage>
        <taxon>Bacteria</taxon>
        <taxon>Pseudomonadati</taxon>
        <taxon>Bacteroidota</taxon>
        <taxon>Cytophagia</taxon>
        <taxon>Cytophagales</taxon>
        <taxon>Chryseotaleaceae</taxon>
        <taxon>Dawidia</taxon>
    </lineage>
</organism>
<name>A0AAP2GGF1_9BACT</name>
<feature type="chain" id="PRO_5043027434" evidence="2">
    <location>
        <begin position="20"/>
        <end position="341"/>
    </location>
</feature>
<sequence>MRRLRLLLALIFFSMGCHAQKAIQIIDGIYIERDTLSFPIKNETIVENDVIVFDIPGFGDFLTENQILLKDVRILFNNIPIPEFAAYVENMESGVVRFQFLEDALGQESRKLLYNLQDGATKEIQLGIKAGENAVNYPIRVKVFFADIKDWSTIGLVLIVGFILFFLIIVFQFPSLIKDSLPFVSDAVTARFQASYSFGKTQMAFWTFIVVSSFIYIWAYTTDLNSINTTALILLGISSTTLAAASAVSKQKEIAAAGNGTAGELVESRLTTGSFFKDILSDAYGININRFQVFIFNVVFGVAFIRSVIFDYSMPLFDETQLLLLGISNGTYVFLKTTESK</sequence>
<evidence type="ECO:0000256" key="1">
    <source>
        <dbReference type="SAM" id="Phobius"/>
    </source>
</evidence>
<dbReference type="EMBL" id="JAHESC010000068">
    <property type="protein sequence ID" value="MBT1690484.1"/>
    <property type="molecule type" value="Genomic_DNA"/>
</dbReference>
<evidence type="ECO:0000256" key="2">
    <source>
        <dbReference type="SAM" id="SignalP"/>
    </source>
</evidence>
<evidence type="ECO:0000313" key="4">
    <source>
        <dbReference type="Proteomes" id="UP001319180"/>
    </source>
</evidence>